<reference evidence="1" key="2">
    <citation type="journal article" date="2022" name="New Phytol.">
        <title>Evolutionary transition to the ectomycorrhizal habit in the genomes of a hyperdiverse lineage of mushroom-forming fungi.</title>
        <authorList>
            <person name="Looney B."/>
            <person name="Miyauchi S."/>
            <person name="Morin E."/>
            <person name="Drula E."/>
            <person name="Courty P.E."/>
            <person name="Kohler A."/>
            <person name="Kuo A."/>
            <person name="LaButti K."/>
            <person name="Pangilinan J."/>
            <person name="Lipzen A."/>
            <person name="Riley R."/>
            <person name="Andreopoulos W."/>
            <person name="He G."/>
            <person name="Johnson J."/>
            <person name="Nolan M."/>
            <person name="Tritt A."/>
            <person name="Barry K.W."/>
            <person name="Grigoriev I.V."/>
            <person name="Nagy L.G."/>
            <person name="Hibbett D."/>
            <person name="Henrissat B."/>
            <person name="Matheny P.B."/>
            <person name="Labbe J."/>
            <person name="Martin F.M."/>
        </authorList>
    </citation>
    <scope>NUCLEOTIDE SEQUENCE</scope>
    <source>
        <strain evidence="1">EC-137</strain>
    </source>
</reference>
<dbReference type="EMBL" id="MU273465">
    <property type="protein sequence ID" value="KAI0037125.1"/>
    <property type="molecule type" value="Genomic_DNA"/>
</dbReference>
<evidence type="ECO:0000313" key="2">
    <source>
        <dbReference type="Proteomes" id="UP000814128"/>
    </source>
</evidence>
<accession>A0ACB8R019</accession>
<keyword evidence="2" id="KW-1185">Reference proteome</keyword>
<evidence type="ECO:0000313" key="1">
    <source>
        <dbReference type="EMBL" id="KAI0037125.1"/>
    </source>
</evidence>
<sequence length="475" mass="53795">MDPENENQRLQNYRFPKVIARFHALSGYELVEKIGGGGFSIVYKSVNDAERRIAACKVVAITKRTTPAERKSLEKEMRVHANLKYKHILEFINAVIVEPNDSINTSGKKPYFPAYYMLLELAASGDLFDKIAPDVGLPDEDAHLYFTQILEGMIYIHGEGVCHRDLKPENLLLDSAGNIKISDFGLCAVYKLKDSGRTRQLSERCGSLPYVAPELNSSAPYDAEPIDVWGVGVILFTMLAGNTPWDEPTTRSYEYRRYLSGEYLDDEPWCRLSPMALSLIQNLLTIEPRDRPRLVNVKTHPWVMPTSQLASQPPEVRAHRLTQAIRNNGDLDLADPGLLNPDDSGEAMMEATCRSQFVRTLLLAVRLSYIMLTQTQSGPKYNPYLTRFYAHLPPSELLDIVEQVLPSLRVDFQRAGHGCTFLRYTDRRRMRLAGYVDVEHAARGGAGDPLSWRRMWKEVVCSAVLEPHLVRKNQP</sequence>
<name>A0ACB8R019_9AGAM</name>
<organism evidence="1 2">
    <name type="scientific">Vararia minispora EC-137</name>
    <dbReference type="NCBI Taxonomy" id="1314806"/>
    <lineage>
        <taxon>Eukaryota</taxon>
        <taxon>Fungi</taxon>
        <taxon>Dikarya</taxon>
        <taxon>Basidiomycota</taxon>
        <taxon>Agaricomycotina</taxon>
        <taxon>Agaricomycetes</taxon>
        <taxon>Russulales</taxon>
        <taxon>Lachnocladiaceae</taxon>
        <taxon>Vararia</taxon>
    </lineage>
</organism>
<dbReference type="Proteomes" id="UP000814128">
    <property type="component" value="Unassembled WGS sequence"/>
</dbReference>
<protein>
    <submittedName>
        <fullName evidence="1">Kinase-like domain-containing protein</fullName>
    </submittedName>
</protein>
<reference evidence="1" key="1">
    <citation type="submission" date="2021-02" db="EMBL/GenBank/DDBJ databases">
        <authorList>
            <consortium name="DOE Joint Genome Institute"/>
            <person name="Ahrendt S."/>
            <person name="Looney B.P."/>
            <person name="Miyauchi S."/>
            <person name="Morin E."/>
            <person name="Drula E."/>
            <person name="Courty P.E."/>
            <person name="Chicoki N."/>
            <person name="Fauchery L."/>
            <person name="Kohler A."/>
            <person name="Kuo A."/>
            <person name="Labutti K."/>
            <person name="Pangilinan J."/>
            <person name="Lipzen A."/>
            <person name="Riley R."/>
            <person name="Andreopoulos W."/>
            <person name="He G."/>
            <person name="Johnson J."/>
            <person name="Barry K.W."/>
            <person name="Grigoriev I.V."/>
            <person name="Nagy L."/>
            <person name="Hibbett D."/>
            <person name="Henrissat B."/>
            <person name="Matheny P.B."/>
            <person name="Labbe J."/>
            <person name="Martin F."/>
        </authorList>
    </citation>
    <scope>NUCLEOTIDE SEQUENCE</scope>
    <source>
        <strain evidence="1">EC-137</strain>
    </source>
</reference>
<gene>
    <name evidence="1" type="ORF">K488DRAFT_75467</name>
</gene>
<comment type="caution">
    <text evidence="1">The sequence shown here is derived from an EMBL/GenBank/DDBJ whole genome shotgun (WGS) entry which is preliminary data.</text>
</comment>
<proteinExistence type="predicted"/>